<evidence type="ECO:0000313" key="7">
    <source>
        <dbReference type="Proteomes" id="UP000192611"/>
    </source>
</evidence>
<dbReference type="InterPro" id="IPR003029">
    <property type="entry name" value="S1_domain"/>
</dbReference>
<dbReference type="InterPro" id="IPR050437">
    <property type="entry name" value="Ribos_protein_bS1-like"/>
</dbReference>
<dbReference type="AlphaFoldDB" id="A0A1W9S1P3"/>
<dbReference type="Gene3D" id="2.40.50.140">
    <property type="entry name" value="Nucleic acid-binding proteins"/>
    <property type="match status" value="2"/>
</dbReference>
<evidence type="ECO:0000256" key="3">
    <source>
        <dbReference type="ARBA" id="ARBA00023274"/>
    </source>
</evidence>
<dbReference type="SMART" id="SM00316">
    <property type="entry name" value="S1"/>
    <property type="match status" value="2"/>
</dbReference>
<dbReference type="GO" id="GO:0003729">
    <property type="term" value="F:mRNA binding"/>
    <property type="evidence" value="ECO:0007669"/>
    <property type="project" value="TreeGrafter"/>
</dbReference>
<dbReference type="PANTHER" id="PTHR10724:SF7">
    <property type="entry name" value="SMALL RIBOSOMAL SUBUNIT PROTEIN BS1C"/>
    <property type="match status" value="1"/>
</dbReference>
<evidence type="ECO:0000256" key="1">
    <source>
        <dbReference type="ARBA" id="ARBA00006767"/>
    </source>
</evidence>
<dbReference type="InterPro" id="IPR035104">
    <property type="entry name" value="Ribosomal_protein_S1-like"/>
</dbReference>
<dbReference type="SUPFAM" id="SSF50249">
    <property type="entry name" value="Nucleic acid-binding proteins"/>
    <property type="match status" value="2"/>
</dbReference>
<gene>
    <name evidence="6" type="ORF">B6D57_02555</name>
</gene>
<feature type="region of interest" description="Disordered" evidence="4">
    <location>
        <begin position="142"/>
        <end position="165"/>
    </location>
</feature>
<feature type="compositionally biased region" description="Basic and acidic residues" evidence="4">
    <location>
        <begin position="142"/>
        <end position="154"/>
    </location>
</feature>
<dbReference type="PANTHER" id="PTHR10724">
    <property type="entry name" value="30S RIBOSOMAL PROTEIN S1"/>
    <property type="match status" value="1"/>
</dbReference>
<name>A0A1W9S1P3_9BACT</name>
<protein>
    <submittedName>
        <fullName evidence="6">30S ribosomal protein S1</fullName>
    </submittedName>
</protein>
<evidence type="ECO:0000256" key="4">
    <source>
        <dbReference type="SAM" id="MobiDB-lite"/>
    </source>
</evidence>
<keyword evidence="2 6" id="KW-0689">Ribosomal protein</keyword>
<comment type="caution">
    <text evidence="6">The sequence shown here is derived from an EMBL/GenBank/DDBJ whole genome shotgun (WGS) entry which is preliminary data.</text>
</comment>
<feature type="domain" description="S1 motif" evidence="5">
    <location>
        <begin position="1"/>
        <end position="59"/>
    </location>
</feature>
<dbReference type="InterPro" id="IPR012340">
    <property type="entry name" value="NA-bd_OB-fold"/>
</dbReference>
<sequence length="165" mass="18549">DFGLFVEVEEGIDGLVHISDISWSGRVESPQESFKVGQDIEVVVLSIDKANQRVSLGMKQLVNDPWVNIEDLYKVGDDVEGEIVKMASFGAIVRLPEGIEGLLHISEIDEKHIDEIGKMLKVGDKKMMKIISISPKERRMGLSIREYKRAERSASKGGKNKRREK</sequence>
<dbReference type="PROSITE" id="PS50126">
    <property type="entry name" value="S1"/>
    <property type="match status" value="2"/>
</dbReference>
<organism evidence="6 7">
    <name type="scientific">Candidatus Coatesbacteria bacterium 4484_99</name>
    <dbReference type="NCBI Taxonomy" id="1970774"/>
    <lineage>
        <taxon>Bacteria</taxon>
        <taxon>Candidatus Coatesiibacteriota</taxon>
    </lineage>
</organism>
<dbReference type="EMBL" id="NATQ01000040">
    <property type="protein sequence ID" value="OQX90605.1"/>
    <property type="molecule type" value="Genomic_DNA"/>
</dbReference>
<accession>A0A1W9S1P3</accession>
<evidence type="ECO:0000256" key="2">
    <source>
        <dbReference type="ARBA" id="ARBA00022980"/>
    </source>
</evidence>
<feature type="non-terminal residue" evidence="6">
    <location>
        <position position="1"/>
    </location>
</feature>
<comment type="similarity">
    <text evidence="1">Belongs to the bacterial ribosomal protein bS1 family.</text>
</comment>
<dbReference type="Pfam" id="PF00575">
    <property type="entry name" value="S1"/>
    <property type="match status" value="2"/>
</dbReference>
<dbReference type="GO" id="GO:0022627">
    <property type="term" value="C:cytosolic small ribosomal subunit"/>
    <property type="evidence" value="ECO:0007669"/>
    <property type="project" value="TreeGrafter"/>
</dbReference>
<evidence type="ECO:0000313" key="6">
    <source>
        <dbReference type="EMBL" id="OQX90605.1"/>
    </source>
</evidence>
<dbReference type="GO" id="GO:0003735">
    <property type="term" value="F:structural constituent of ribosome"/>
    <property type="evidence" value="ECO:0007669"/>
    <property type="project" value="TreeGrafter"/>
</dbReference>
<feature type="domain" description="S1 motif" evidence="5">
    <location>
        <begin position="76"/>
        <end position="145"/>
    </location>
</feature>
<dbReference type="GO" id="GO:0006412">
    <property type="term" value="P:translation"/>
    <property type="evidence" value="ECO:0007669"/>
    <property type="project" value="TreeGrafter"/>
</dbReference>
<keyword evidence="3" id="KW-0687">Ribonucleoprotein</keyword>
<reference evidence="7" key="1">
    <citation type="submission" date="2017-03" db="EMBL/GenBank/DDBJ databases">
        <title>Novel pathways for hydrocarbon cycling and metabolic interdependencies in hydrothermal sediment communities.</title>
        <authorList>
            <person name="Dombrowski N."/>
            <person name="Seitz K."/>
            <person name="Teske A."/>
            <person name="Baker B."/>
        </authorList>
    </citation>
    <scope>NUCLEOTIDE SEQUENCE [LARGE SCALE GENOMIC DNA]</scope>
</reference>
<proteinExistence type="inferred from homology"/>
<dbReference type="Proteomes" id="UP000192611">
    <property type="component" value="Unassembled WGS sequence"/>
</dbReference>
<evidence type="ECO:0000259" key="5">
    <source>
        <dbReference type="PROSITE" id="PS50126"/>
    </source>
</evidence>
<dbReference type="PRINTS" id="PR00681">
    <property type="entry name" value="RIBOSOMALS1"/>
</dbReference>